<dbReference type="Proteomes" id="UP001596513">
    <property type="component" value="Unassembled WGS sequence"/>
</dbReference>
<dbReference type="RefSeq" id="WP_380205677.1">
    <property type="nucleotide sequence ID" value="NZ_JBHTEK010000001.1"/>
</dbReference>
<keyword evidence="1" id="KW-0812">Transmembrane</keyword>
<organism evidence="2 3">
    <name type="scientific">Hymenobacter humi</name>
    <dbReference type="NCBI Taxonomy" id="1411620"/>
    <lineage>
        <taxon>Bacteria</taxon>
        <taxon>Pseudomonadati</taxon>
        <taxon>Bacteroidota</taxon>
        <taxon>Cytophagia</taxon>
        <taxon>Cytophagales</taxon>
        <taxon>Hymenobacteraceae</taxon>
        <taxon>Hymenobacter</taxon>
    </lineage>
</organism>
<gene>
    <name evidence="2" type="ORF">ACFQT0_24770</name>
</gene>
<proteinExistence type="predicted"/>
<keyword evidence="1" id="KW-0472">Membrane</keyword>
<accession>A0ABW2U9M3</accession>
<evidence type="ECO:0000313" key="3">
    <source>
        <dbReference type="Proteomes" id="UP001596513"/>
    </source>
</evidence>
<dbReference type="EMBL" id="JBHTEK010000001">
    <property type="protein sequence ID" value="MFC7670217.1"/>
    <property type="molecule type" value="Genomic_DNA"/>
</dbReference>
<reference evidence="3" key="1">
    <citation type="journal article" date="2019" name="Int. J. Syst. Evol. Microbiol.">
        <title>The Global Catalogue of Microorganisms (GCM) 10K type strain sequencing project: providing services to taxonomists for standard genome sequencing and annotation.</title>
        <authorList>
            <consortium name="The Broad Institute Genomics Platform"/>
            <consortium name="The Broad Institute Genome Sequencing Center for Infectious Disease"/>
            <person name="Wu L."/>
            <person name="Ma J."/>
        </authorList>
    </citation>
    <scope>NUCLEOTIDE SEQUENCE [LARGE SCALE GENOMIC DNA]</scope>
    <source>
        <strain evidence="3">JCM 19635</strain>
    </source>
</reference>
<name>A0ABW2U9M3_9BACT</name>
<protein>
    <submittedName>
        <fullName evidence="2">Uncharacterized protein</fullName>
    </submittedName>
</protein>
<keyword evidence="1" id="KW-1133">Transmembrane helix</keyword>
<evidence type="ECO:0000313" key="2">
    <source>
        <dbReference type="EMBL" id="MFC7670217.1"/>
    </source>
</evidence>
<evidence type="ECO:0000256" key="1">
    <source>
        <dbReference type="SAM" id="Phobius"/>
    </source>
</evidence>
<comment type="caution">
    <text evidence="2">The sequence shown here is derived from an EMBL/GenBank/DDBJ whole genome shotgun (WGS) entry which is preliminary data.</text>
</comment>
<keyword evidence="3" id="KW-1185">Reference proteome</keyword>
<feature type="transmembrane region" description="Helical" evidence="1">
    <location>
        <begin position="21"/>
        <end position="44"/>
    </location>
</feature>
<sequence length="90" mass="10037">MIIYKSTDWWEALRHLRSSGIIRLLLKRVLWVGLYATAVTAVVVQSKVFNFTVDKEFSLSWALCSACCWCFGPTRPTTVFMKAAASGGSS</sequence>